<accession>A0A4D6X7L5</accession>
<evidence type="ECO:0000256" key="3">
    <source>
        <dbReference type="ARBA" id="ARBA00022692"/>
    </source>
</evidence>
<sequence length="129" mass="14082">MNSDHRRTPLERWLLGQGKAPDPRFTLANERTFLAWIRTALALLGGAIAIETFAAHAWPPSGRVAMELALLAISLLVSLGAGWRWFAVERALRREAPLPFPRLVPLLSVACGLAGVALVGVLWARWHGG</sequence>
<keyword evidence="2" id="KW-1003">Cell membrane</keyword>
<name>A0A4D6X7L5_PSEPU</name>
<evidence type="ECO:0000313" key="9">
    <source>
        <dbReference type="Proteomes" id="UP000298551"/>
    </source>
</evidence>
<evidence type="ECO:0000256" key="2">
    <source>
        <dbReference type="ARBA" id="ARBA00022475"/>
    </source>
</evidence>
<keyword evidence="4 6" id="KW-1133">Transmembrane helix</keyword>
<comment type="subcellular location">
    <subcellularLocation>
        <location evidence="1">Cell membrane</location>
        <topology evidence="1">Multi-pass membrane protein</topology>
    </subcellularLocation>
</comment>
<evidence type="ECO:0000313" key="8">
    <source>
        <dbReference type="EMBL" id="QCI11892.1"/>
    </source>
</evidence>
<reference evidence="9" key="1">
    <citation type="submission" date="2019-04" db="EMBL/GenBank/DDBJ databases">
        <title>Genome sequence of Pseudomonas putida 1290, an auxin catabolizing strain.</title>
        <authorList>
            <person name="Laird T.S."/>
            <person name="Leveau J.H.J."/>
        </authorList>
    </citation>
    <scope>NUCLEOTIDE SEQUENCE [LARGE SCALE GENOMIC DNA]</scope>
    <source>
        <strain evidence="9">1290</strain>
    </source>
</reference>
<organism evidence="8 9">
    <name type="scientific">Pseudomonas putida</name>
    <name type="common">Arthrobacter siderocapsulatus</name>
    <dbReference type="NCBI Taxonomy" id="303"/>
    <lineage>
        <taxon>Bacteria</taxon>
        <taxon>Pseudomonadati</taxon>
        <taxon>Pseudomonadota</taxon>
        <taxon>Gammaproteobacteria</taxon>
        <taxon>Pseudomonadales</taxon>
        <taxon>Pseudomonadaceae</taxon>
        <taxon>Pseudomonas</taxon>
    </lineage>
</organism>
<evidence type="ECO:0000256" key="4">
    <source>
        <dbReference type="ARBA" id="ARBA00022989"/>
    </source>
</evidence>
<protein>
    <submittedName>
        <fullName evidence="8">DUF202 domain-containing protein</fullName>
    </submittedName>
</protein>
<dbReference type="InterPro" id="IPR052053">
    <property type="entry name" value="IM_YidH-like"/>
</dbReference>
<evidence type="ECO:0000256" key="1">
    <source>
        <dbReference type="ARBA" id="ARBA00004651"/>
    </source>
</evidence>
<feature type="transmembrane region" description="Helical" evidence="6">
    <location>
        <begin position="103"/>
        <end position="126"/>
    </location>
</feature>
<dbReference type="Pfam" id="PF02656">
    <property type="entry name" value="DUF202"/>
    <property type="match status" value="1"/>
</dbReference>
<proteinExistence type="predicted"/>
<dbReference type="OrthoDB" id="582337at2"/>
<evidence type="ECO:0000259" key="7">
    <source>
        <dbReference type="Pfam" id="PF02656"/>
    </source>
</evidence>
<dbReference type="EMBL" id="CP039371">
    <property type="protein sequence ID" value="QCI11892.1"/>
    <property type="molecule type" value="Genomic_DNA"/>
</dbReference>
<gene>
    <name evidence="8" type="ORF">E6B08_11220</name>
</gene>
<dbReference type="AlphaFoldDB" id="A0A4D6X7L5"/>
<feature type="transmembrane region" description="Helical" evidence="6">
    <location>
        <begin position="64"/>
        <end position="83"/>
    </location>
</feature>
<evidence type="ECO:0000256" key="5">
    <source>
        <dbReference type="ARBA" id="ARBA00023136"/>
    </source>
</evidence>
<keyword evidence="5 6" id="KW-0472">Membrane</keyword>
<feature type="domain" description="DUF202" evidence="7">
    <location>
        <begin position="24"/>
        <end position="91"/>
    </location>
</feature>
<dbReference type="PANTHER" id="PTHR34187">
    <property type="entry name" value="FGR18P"/>
    <property type="match status" value="1"/>
</dbReference>
<dbReference type="Proteomes" id="UP000298551">
    <property type="component" value="Chromosome"/>
</dbReference>
<keyword evidence="3 6" id="KW-0812">Transmembrane</keyword>
<dbReference type="InterPro" id="IPR003807">
    <property type="entry name" value="DUF202"/>
</dbReference>
<dbReference type="PANTHER" id="PTHR34187:SF2">
    <property type="entry name" value="DUF202 DOMAIN-CONTAINING PROTEIN"/>
    <property type="match status" value="1"/>
</dbReference>
<feature type="transmembrane region" description="Helical" evidence="6">
    <location>
        <begin position="33"/>
        <end position="58"/>
    </location>
</feature>
<dbReference type="RefSeq" id="WP_136914055.1">
    <property type="nucleotide sequence ID" value="NZ_CP039371.1"/>
</dbReference>
<evidence type="ECO:0000256" key="6">
    <source>
        <dbReference type="SAM" id="Phobius"/>
    </source>
</evidence>
<dbReference type="GO" id="GO:0005886">
    <property type="term" value="C:plasma membrane"/>
    <property type="evidence" value="ECO:0007669"/>
    <property type="project" value="UniProtKB-SubCell"/>
</dbReference>